<dbReference type="VEuPathDB" id="MicrosporidiaDB:NEDG_02206"/>
<accession>A0A177EFC5</accession>
<name>A0A177EFC5_9MICR</name>
<keyword evidence="2" id="KW-1185">Reference proteome</keyword>
<proteinExistence type="predicted"/>
<comment type="caution">
    <text evidence="1">The sequence shown here is derived from an EMBL/GenBank/DDBJ whole genome shotgun (WGS) entry which is preliminary data.</text>
</comment>
<gene>
    <name evidence="1" type="ORF">NEDG_02206</name>
</gene>
<dbReference type="AlphaFoldDB" id="A0A177EFC5"/>
<sequence>MMKSTPVRSFGKVFETSLGKRLGRVIGKALRCRVLCLIVFCMAVGCADEVSVPEYIASPYTEQTMEFFEKSRPDLPKRNGFGSADRQNMLVTVEIDGQRCLLKKQREIIYINPKNYTLETVPEHLVQGIEFNILTIAPGDEHKIARTNPDVLEKILNALGTICADTLLFYHLDLDGSGSGNKIQRMTRSVRRIGRWSSGNFGRKETPELVPAITRYILSIKTLWIQHNTLPAIVWLQKRLNLSHCRINLTILGKLQLDNLEVLDGFDAGSIEALTLKYVKRLDSLECKLLREGPLPEELAISTTKPIFPKIPEQIAYKIIAKEWRCLEVPMVMWRNLMSPGRSPKLFIAAELMICIPQYGGAHTMLPAPSLPVMGDNIARVNSLIVYFSTIGMG</sequence>
<organism evidence="1 2">
    <name type="scientific">Nematocida displodere</name>
    <dbReference type="NCBI Taxonomy" id="1805483"/>
    <lineage>
        <taxon>Eukaryota</taxon>
        <taxon>Fungi</taxon>
        <taxon>Fungi incertae sedis</taxon>
        <taxon>Microsporidia</taxon>
        <taxon>Nematocida</taxon>
    </lineage>
</organism>
<dbReference type="EMBL" id="LTDL01000032">
    <property type="protein sequence ID" value="OAG30416.1"/>
    <property type="molecule type" value="Genomic_DNA"/>
</dbReference>
<reference evidence="1 2" key="1">
    <citation type="submission" date="2016-02" db="EMBL/GenBank/DDBJ databases">
        <title>Discovery of a natural microsporidian pathogen with a broad tissue tropism in Caenorhabditis elegans.</title>
        <authorList>
            <person name="Luallen R.J."/>
            <person name="Reinke A.W."/>
            <person name="Tong L."/>
            <person name="Botts M.R."/>
            <person name="Felix M.-A."/>
            <person name="Troemel E.R."/>
        </authorList>
    </citation>
    <scope>NUCLEOTIDE SEQUENCE [LARGE SCALE GENOMIC DNA]</scope>
    <source>
        <strain evidence="1 2">JUm2807</strain>
    </source>
</reference>
<protein>
    <submittedName>
        <fullName evidence="1">Uncharacterized protein</fullName>
    </submittedName>
</protein>
<evidence type="ECO:0000313" key="2">
    <source>
        <dbReference type="Proteomes" id="UP000185944"/>
    </source>
</evidence>
<evidence type="ECO:0000313" key="1">
    <source>
        <dbReference type="EMBL" id="OAG30416.1"/>
    </source>
</evidence>
<dbReference type="GeneID" id="93648556"/>
<dbReference type="Proteomes" id="UP000185944">
    <property type="component" value="Unassembled WGS sequence"/>
</dbReference>
<dbReference type="RefSeq" id="XP_067544679.1">
    <property type="nucleotide sequence ID" value="XM_067689624.1"/>
</dbReference>